<dbReference type="PROSITE" id="PS50005">
    <property type="entry name" value="TPR"/>
    <property type="match status" value="1"/>
</dbReference>
<proteinExistence type="predicted"/>
<dbReference type="Gene3D" id="1.25.40.10">
    <property type="entry name" value="Tetratricopeptide repeat domain"/>
    <property type="match status" value="1"/>
</dbReference>
<dbReference type="InterPro" id="IPR019734">
    <property type="entry name" value="TPR_rpt"/>
</dbReference>
<evidence type="ECO:0000313" key="4">
    <source>
        <dbReference type="Proteomes" id="UP000622797"/>
    </source>
</evidence>
<reference evidence="3" key="1">
    <citation type="journal article" date="2020" name="BMC Genomics">
        <title>Correction to: Identification and distribution of gene clusters required for synthesis of sphingolipid metabolism inhibitors in diverse species of the filamentous fungus Fusarium.</title>
        <authorList>
            <person name="Kim H.S."/>
            <person name="Lohmar J.M."/>
            <person name="Busman M."/>
            <person name="Brown D.W."/>
            <person name="Naumann T.A."/>
            <person name="Divon H.H."/>
            <person name="Lysoe E."/>
            <person name="Uhlig S."/>
            <person name="Proctor R.H."/>
        </authorList>
    </citation>
    <scope>NUCLEOTIDE SEQUENCE</scope>
    <source>
        <strain evidence="3">NRRL 20472</strain>
    </source>
</reference>
<comment type="caution">
    <text evidence="3">The sequence shown here is derived from an EMBL/GenBank/DDBJ whole genome shotgun (WGS) entry which is preliminary data.</text>
</comment>
<evidence type="ECO:0000256" key="1">
    <source>
        <dbReference type="PROSITE-ProRule" id="PRU00339"/>
    </source>
</evidence>
<evidence type="ECO:0008006" key="5">
    <source>
        <dbReference type="Google" id="ProtNLM"/>
    </source>
</evidence>
<organism evidence="3 4">
    <name type="scientific">Fusarium sarcochroum</name>
    <dbReference type="NCBI Taxonomy" id="1208366"/>
    <lineage>
        <taxon>Eukaryota</taxon>
        <taxon>Fungi</taxon>
        <taxon>Dikarya</taxon>
        <taxon>Ascomycota</taxon>
        <taxon>Pezizomycotina</taxon>
        <taxon>Sordariomycetes</taxon>
        <taxon>Hypocreomycetidae</taxon>
        <taxon>Hypocreales</taxon>
        <taxon>Nectriaceae</taxon>
        <taxon>Fusarium</taxon>
        <taxon>Fusarium lateritium species complex</taxon>
    </lineage>
</organism>
<dbReference type="CDD" id="cd24142">
    <property type="entry name" value="ACL4-like"/>
    <property type="match status" value="1"/>
</dbReference>
<dbReference type="Proteomes" id="UP000622797">
    <property type="component" value="Unassembled WGS sequence"/>
</dbReference>
<dbReference type="Pfam" id="PF13432">
    <property type="entry name" value="TPR_16"/>
    <property type="match status" value="1"/>
</dbReference>
<name>A0A8H4WNG0_9HYPO</name>
<protein>
    <recommendedName>
        <fullName evidence="5">TPR domain-containing protein</fullName>
    </recommendedName>
</protein>
<feature type="region of interest" description="Disordered" evidence="2">
    <location>
        <begin position="343"/>
        <end position="374"/>
    </location>
</feature>
<feature type="compositionally biased region" description="Acidic residues" evidence="2">
    <location>
        <begin position="349"/>
        <end position="374"/>
    </location>
</feature>
<keyword evidence="4" id="KW-1185">Reference proteome</keyword>
<reference evidence="3" key="2">
    <citation type="submission" date="2020-05" db="EMBL/GenBank/DDBJ databases">
        <authorList>
            <person name="Kim H.-S."/>
            <person name="Proctor R.H."/>
            <person name="Brown D.W."/>
        </authorList>
    </citation>
    <scope>NUCLEOTIDE SEQUENCE</scope>
    <source>
        <strain evidence="3">NRRL 20472</strain>
    </source>
</reference>
<gene>
    <name evidence="3" type="ORF">FSARC_14769</name>
</gene>
<dbReference type="EMBL" id="JABEXW010001391">
    <property type="protein sequence ID" value="KAF4944086.1"/>
    <property type="molecule type" value="Genomic_DNA"/>
</dbReference>
<evidence type="ECO:0000256" key="2">
    <source>
        <dbReference type="SAM" id="MobiDB-lite"/>
    </source>
</evidence>
<dbReference type="OrthoDB" id="1914839at2759"/>
<dbReference type="InterPro" id="IPR011990">
    <property type="entry name" value="TPR-like_helical_dom_sf"/>
</dbReference>
<feature type="repeat" description="TPR" evidence="1">
    <location>
        <begin position="53"/>
        <end position="86"/>
    </location>
</feature>
<dbReference type="SUPFAM" id="SSF48452">
    <property type="entry name" value="TPR-like"/>
    <property type="match status" value="1"/>
</dbReference>
<keyword evidence="1" id="KW-0802">TPR repeat</keyword>
<sequence length="374" mass="41594">MAPSRPDSKKTNPDVAKLLVDAQTQLEVGRLDEAATIAQQALDATGQGGDFELSAANLLGTIFIESGDIDEARAAFERAVFLDEDGTTDEKIGGGPEKFLLLAQLSEEGGLDTVQWYERGATALRKQIAVLSEIRSPTPEQKATIQDKQHKLGGVLCAVAEVYMTDLSWEPDAESRCEGLITEAMLLAPAAPETWQTVANVRISQNRANEAQTALRRSLELWQKLPPQHPDVPEFPTRIALARLLMETELEEEALSVLERLVTDDDSSVEAWYLGGWCLYITGEKLKTTATKPWNTETQTSEEWKGLWKSSRQWLMQCLKLYELQDYEDERLGEHAKELLSNINKEIGEPVDGEENDWEDASDGDNNEDAEMNG</sequence>
<accession>A0A8H4WNG0</accession>
<evidence type="ECO:0000313" key="3">
    <source>
        <dbReference type="EMBL" id="KAF4944086.1"/>
    </source>
</evidence>
<dbReference type="AlphaFoldDB" id="A0A8H4WNG0"/>